<gene>
    <name evidence="2" type="ORF">JM946_24615</name>
</gene>
<evidence type="ECO:0000313" key="2">
    <source>
        <dbReference type="EMBL" id="MBM0107930.1"/>
    </source>
</evidence>
<dbReference type="EMBL" id="JAEVLS010000006">
    <property type="protein sequence ID" value="MBM0107930.1"/>
    <property type="molecule type" value="Genomic_DNA"/>
</dbReference>
<accession>A0ABS1X3Y2</accession>
<protein>
    <submittedName>
        <fullName evidence="2">Glycosyltransferase</fullName>
    </submittedName>
</protein>
<keyword evidence="3" id="KW-1185">Reference proteome</keyword>
<proteinExistence type="predicted"/>
<evidence type="ECO:0000259" key="1">
    <source>
        <dbReference type="Pfam" id="PF00534"/>
    </source>
</evidence>
<dbReference type="Gene3D" id="3.40.50.2000">
    <property type="entry name" value="Glycogen Phosphorylase B"/>
    <property type="match status" value="1"/>
</dbReference>
<name>A0ABS1X3Y2_9GAMM</name>
<dbReference type="SUPFAM" id="SSF53756">
    <property type="entry name" value="UDP-Glycosyltransferase/glycogen phosphorylase"/>
    <property type="match status" value="1"/>
</dbReference>
<reference evidence="2 3" key="1">
    <citation type="journal article" date="2021" name="Int. J. Syst. Evol. Microbiol.">
        <title>Steroidobacter gossypii sp. nov., isolated from soil of cotton cropping field.</title>
        <authorList>
            <person name="Huang R."/>
            <person name="Yang S."/>
            <person name="Zhen C."/>
            <person name="Liu W."/>
        </authorList>
    </citation>
    <scope>NUCLEOTIDE SEQUENCE [LARGE SCALE GENOMIC DNA]</scope>
    <source>
        <strain evidence="2 3">S1-65</strain>
    </source>
</reference>
<organism evidence="2 3">
    <name type="scientific">Steroidobacter gossypii</name>
    <dbReference type="NCBI Taxonomy" id="2805490"/>
    <lineage>
        <taxon>Bacteria</taxon>
        <taxon>Pseudomonadati</taxon>
        <taxon>Pseudomonadota</taxon>
        <taxon>Gammaproteobacteria</taxon>
        <taxon>Steroidobacterales</taxon>
        <taxon>Steroidobacteraceae</taxon>
        <taxon>Steroidobacter</taxon>
    </lineage>
</organism>
<comment type="caution">
    <text evidence="2">The sequence shown here is derived from an EMBL/GenBank/DDBJ whole genome shotgun (WGS) entry which is preliminary data.</text>
</comment>
<sequence length="320" mass="36673">MNGVGLTRDIKLLSDCLRQDGHEVSVQAIDAAAAGRRRSRLHQLGLQLKLAGSRAAADVDLNIMLEHVWAEFLPRARRNAVVPNPEWFDRNDVRFLRHVDHVWAKTRHAVDIFQRLGRHTLFLSFDSEDRYRPEVPRERRFFHLAGKSTMKGTDRLLRLWAQRPDWPTLTVIEHCRDVHAPEIEAANIERREGYLSEDELLEQQNACMFHVCPSLSEGWGHYIVEALSVGAVVLTVAAPPMDELVAEDRGLLAPYEQVGEQRLASTYYFSTAGLQAAIDRALAMSDQEWSRLSSNARRWFENNRCDFPLRVRSALRESVQ</sequence>
<evidence type="ECO:0000313" key="3">
    <source>
        <dbReference type="Proteomes" id="UP000661077"/>
    </source>
</evidence>
<dbReference type="Proteomes" id="UP000661077">
    <property type="component" value="Unassembled WGS sequence"/>
</dbReference>
<dbReference type="RefSeq" id="WP_203170041.1">
    <property type="nucleotide sequence ID" value="NZ_JAEVLS010000006.1"/>
</dbReference>
<dbReference type="InterPro" id="IPR001296">
    <property type="entry name" value="Glyco_trans_1"/>
</dbReference>
<dbReference type="Pfam" id="PF00534">
    <property type="entry name" value="Glycos_transf_1"/>
    <property type="match status" value="1"/>
</dbReference>
<feature type="domain" description="Glycosyl transferase family 1" evidence="1">
    <location>
        <begin position="193"/>
        <end position="256"/>
    </location>
</feature>